<dbReference type="SUPFAM" id="SSF52091">
    <property type="entry name" value="SpoIIaa-like"/>
    <property type="match status" value="1"/>
</dbReference>
<accession>A0A163EFK2</accession>
<feature type="domain" description="STAS" evidence="1">
    <location>
        <begin position="141"/>
        <end position="252"/>
    </location>
</feature>
<dbReference type="PANTHER" id="PTHR33745">
    <property type="entry name" value="RSBT ANTAGONIST PROTEIN RSBS-RELATED"/>
    <property type="match status" value="1"/>
</dbReference>
<dbReference type="Gene3D" id="3.30.750.24">
    <property type="entry name" value="STAS domain"/>
    <property type="match status" value="1"/>
</dbReference>
<organism evidence="2 3">
    <name type="scientific">Bhargavaea cecembensis</name>
    <dbReference type="NCBI Taxonomy" id="394098"/>
    <lineage>
        <taxon>Bacteria</taxon>
        <taxon>Bacillati</taxon>
        <taxon>Bacillota</taxon>
        <taxon>Bacilli</taxon>
        <taxon>Bacillales</taxon>
        <taxon>Caryophanaceae</taxon>
        <taxon>Bhargavaea</taxon>
    </lineage>
</organism>
<evidence type="ECO:0000313" key="2">
    <source>
        <dbReference type="EMBL" id="KZE36397.1"/>
    </source>
</evidence>
<dbReference type="Pfam" id="PF01740">
    <property type="entry name" value="STAS"/>
    <property type="match status" value="1"/>
</dbReference>
<dbReference type="EMBL" id="LQNT01000013">
    <property type="protein sequence ID" value="KZE36397.1"/>
    <property type="molecule type" value="Genomic_DNA"/>
</dbReference>
<proteinExistence type="predicted"/>
<comment type="caution">
    <text evidence="2">The sequence shown here is derived from an EMBL/GenBank/DDBJ whole genome shotgun (WGS) entry which is preliminary data.</text>
</comment>
<sequence>MERLRLPLPLPYIRVNRDGRIVSYSALAEEQFDLSNGHIRSLIDEESINKLVRISSETGLAPIKMELNMITKEEPFALFDVHLQWDTENYASMIFLRKDSSNEELIEKLMNIQHRLASSDFELLEKKEELESALKRLDELSGPFIPLSDSLCMIPLFGDITADKINTISESCLQSVFRGNYEVVLFDLTAVGEVHADGIEKFIQLVKTLNFMTGDIIKLIGIKPNLAKELNHHKLDQWVQFNHSLKEELSMYSHKRHD</sequence>
<name>A0A163EFK2_9BACL</name>
<dbReference type="PANTHER" id="PTHR33745:SF8">
    <property type="entry name" value="BLUE-LIGHT PHOTORECEPTOR"/>
    <property type="match status" value="1"/>
</dbReference>
<reference evidence="2 3" key="1">
    <citation type="submission" date="2016-01" db="EMBL/GenBank/DDBJ databases">
        <title>Whole genome sequencing of Bhargavaea cecembensis T14.</title>
        <authorList>
            <person name="Hong K.W."/>
        </authorList>
    </citation>
    <scope>NUCLEOTIDE SEQUENCE [LARGE SCALE GENOMIC DNA]</scope>
    <source>
        <strain evidence="2 3">T14</strain>
    </source>
</reference>
<protein>
    <submittedName>
        <fullName evidence="2">Stressosome protein rsbRB</fullName>
    </submittedName>
</protein>
<dbReference type="PROSITE" id="PS50801">
    <property type="entry name" value="STAS"/>
    <property type="match status" value="1"/>
</dbReference>
<dbReference type="RefSeq" id="WP_063183571.1">
    <property type="nucleotide sequence ID" value="NZ_LQNT01000013.1"/>
</dbReference>
<evidence type="ECO:0000259" key="1">
    <source>
        <dbReference type="PROSITE" id="PS50801"/>
    </source>
</evidence>
<gene>
    <name evidence="2" type="ORF">AV656_14740</name>
</gene>
<dbReference type="InterPro" id="IPR002645">
    <property type="entry name" value="STAS_dom"/>
</dbReference>
<dbReference type="InterPro" id="IPR036513">
    <property type="entry name" value="STAS_dom_sf"/>
</dbReference>
<dbReference type="Proteomes" id="UP000076490">
    <property type="component" value="Unassembled WGS sequence"/>
</dbReference>
<dbReference type="InterPro" id="IPR051932">
    <property type="entry name" value="Bact_StressResp_Reg"/>
</dbReference>
<dbReference type="OrthoDB" id="2624594at2"/>
<evidence type="ECO:0000313" key="3">
    <source>
        <dbReference type="Proteomes" id="UP000076490"/>
    </source>
</evidence>
<dbReference type="AlphaFoldDB" id="A0A163EFK2"/>